<protein>
    <recommendedName>
        <fullName evidence="1">ThuA-like domain-containing protein</fullName>
    </recommendedName>
</protein>
<proteinExistence type="predicted"/>
<dbReference type="InterPro" id="IPR029010">
    <property type="entry name" value="ThuA-like"/>
</dbReference>
<dbReference type="EMBL" id="UINC01019365">
    <property type="protein sequence ID" value="SVA81971.1"/>
    <property type="molecule type" value="Genomic_DNA"/>
</dbReference>
<feature type="non-terminal residue" evidence="2">
    <location>
        <position position="1"/>
    </location>
</feature>
<gene>
    <name evidence="2" type="ORF">METZ01_LOCUS134825</name>
</gene>
<feature type="domain" description="ThuA-like" evidence="1">
    <location>
        <begin position="19"/>
        <end position="224"/>
    </location>
</feature>
<dbReference type="Pfam" id="PF06283">
    <property type="entry name" value="ThuA"/>
    <property type="match status" value="1"/>
</dbReference>
<sequence>MNQRAHLITGGFPPGSAAGHDMDYARLQLLQKLQAKDNLAVTVANDFQDVERWLPETDLLITYVAGPYPVGAENEALMNWLEDGGRWFALHGTSGGKAVKTERDGLPVKKMVKAEHHQTLGSFFLNHPPLSEFQVSVTHDHPVTRGLPEQFTVQDELYLIELQEPDASRILLTTTLEEDPSPQGFGFVYDEDTSLQADGKTRVLGYARSRGQGEIVYVALGHCHTGRINSQSVVDRSIHPEGTVPPEFHGVWETDAFSHLLENAI</sequence>
<name>A0A381YZ90_9ZZZZ</name>
<accession>A0A381YZ90</accession>
<dbReference type="InterPro" id="IPR029062">
    <property type="entry name" value="Class_I_gatase-like"/>
</dbReference>
<organism evidence="2">
    <name type="scientific">marine metagenome</name>
    <dbReference type="NCBI Taxonomy" id="408172"/>
    <lineage>
        <taxon>unclassified sequences</taxon>
        <taxon>metagenomes</taxon>
        <taxon>ecological metagenomes</taxon>
    </lineage>
</organism>
<feature type="non-terminal residue" evidence="2">
    <location>
        <position position="265"/>
    </location>
</feature>
<dbReference type="Gene3D" id="3.40.50.880">
    <property type="match status" value="1"/>
</dbReference>
<reference evidence="2" key="1">
    <citation type="submission" date="2018-05" db="EMBL/GenBank/DDBJ databases">
        <authorList>
            <person name="Lanie J.A."/>
            <person name="Ng W.-L."/>
            <person name="Kazmierczak K.M."/>
            <person name="Andrzejewski T.M."/>
            <person name="Davidsen T.M."/>
            <person name="Wayne K.J."/>
            <person name="Tettelin H."/>
            <person name="Glass J.I."/>
            <person name="Rusch D."/>
            <person name="Podicherti R."/>
            <person name="Tsui H.-C.T."/>
            <person name="Winkler M.E."/>
        </authorList>
    </citation>
    <scope>NUCLEOTIDE SEQUENCE</scope>
</reference>
<evidence type="ECO:0000313" key="2">
    <source>
        <dbReference type="EMBL" id="SVA81971.1"/>
    </source>
</evidence>
<evidence type="ECO:0000259" key="1">
    <source>
        <dbReference type="Pfam" id="PF06283"/>
    </source>
</evidence>
<dbReference type="SUPFAM" id="SSF52317">
    <property type="entry name" value="Class I glutamine amidotransferase-like"/>
    <property type="match status" value="1"/>
</dbReference>
<dbReference type="AlphaFoldDB" id="A0A381YZ90"/>